<evidence type="ECO:0000313" key="1">
    <source>
        <dbReference type="EMBL" id="GCE83031.1"/>
    </source>
</evidence>
<name>A0A4P5NT45_9PROT</name>
<dbReference type="Proteomes" id="UP000315095">
    <property type="component" value="Unassembled WGS sequence"/>
</dbReference>
<dbReference type="OrthoDB" id="7277726at2"/>
<keyword evidence="2" id="KW-1185">Reference proteome</keyword>
<gene>
    <name evidence="1" type="ORF">MSKU9_1172</name>
</gene>
<protein>
    <submittedName>
        <fullName evidence="1">Uncharacterized protein</fullName>
    </submittedName>
</protein>
<organism evidence="1 2">
    <name type="scientific">Komagataeibacter diospyri</name>
    <dbReference type="NCBI Taxonomy" id="1932662"/>
    <lineage>
        <taxon>Bacteria</taxon>
        <taxon>Pseudomonadati</taxon>
        <taxon>Pseudomonadota</taxon>
        <taxon>Alphaproteobacteria</taxon>
        <taxon>Acetobacterales</taxon>
        <taxon>Acetobacteraceae</taxon>
        <taxon>Komagataeibacter</taxon>
    </lineage>
</organism>
<evidence type="ECO:0000313" key="2">
    <source>
        <dbReference type="Proteomes" id="UP000315095"/>
    </source>
</evidence>
<dbReference type="RefSeq" id="WP_141260420.1">
    <property type="nucleotide sequence ID" value="NZ_BDLU01000032.1"/>
</dbReference>
<dbReference type="EMBL" id="BDLU01000032">
    <property type="protein sequence ID" value="GCE83031.1"/>
    <property type="molecule type" value="Genomic_DNA"/>
</dbReference>
<sequence>MTIPLPTIAPSEARDLQTAVLRRQECERQLRLVLCTNPAPGIVLTHAERWRIRQCIVLLTRAMDAEDIITHQIGCHRVASHVPNDKEAAA</sequence>
<proteinExistence type="predicted"/>
<dbReference type="AlphaFoldDB" id="A0A4P5NT45"/>
<accession>A0A4P5NT45</accession>
<comment type="caution">
    <text evidence="1">The sequence shown here is derived from an EMBL/GenBank/DDBJ whole genome shotgun (WGS) entry which is preliminary data.</text>
</comment>
<reference evidence="2" key="1">
    <citation type="submission" date="2017-01" db="EMBL/GenBank/DDBJ databases">
        <title>Komagataeibacter sp. MSKU9 whole genome sequencing project.</title>
        <authorList>
            <person name="Matsutani M."/>
            <person name="Naloka K."/>
            <person name="Theeragool G."/>
            <person name="Yakushi T."/>
            <person name="Matsushita K."/>
        </authorList>
    </citation>
    <scope>NUCLEOTIDE SEQUENCE [LARGE SCALE GENOMIC DNA]</scope>
    <source>
        <strain evidence="2">MSKU9</strain>
    </source>
</reference>